<evidence type="ECO:0000313" key="3">
    <source>
        <dbReference type="Proteomes" id="UP000784294"/>
    </source>
</evidence>
<keyword evidence="3" id="KW-1185">Reference proteome</keyword>
<dbReference type="PANTHER" id="PTHR28637">
    <property type="entry name" value="DNA REPLICATION FACTOR CDT1"/>
    <property type="match status" value="1"/>
</dbReference>
<organism evidence="2 3">
    <name type="scientific">Protopolystoma xenopodis</name>
    <dbReference type="NCBI Taxonomy" id="117903"/>
    <lineage>
        <taxon>Eukaryota</taxon>
        <taxon>Metazoa</taxon>
        <taxon>Spiralia</taxon>
        <taxon>Lophotrochozoa</taxon>
        <taxon>Platyhelminthes</taxon>
        <taxon>Monogenea</taxon>
        <taxon>Polyopisthocotylea</taxon>
        <taxon>Polystomatidea</taxon>
        <taxon>Polystomatidae</taxon>
        <taxon>Protopolystoma</taxon>
    </lineage>
</organism>
<dbReference type="PANTHER" id="PTHR28637:SF1">
    <property type="entry name" value="DNA REPLICATION FACTOR CDT1"/>
    <property type="match status" value="1"/>
</dbReference>
<dbReference type="GO" id="GO:0003677">
    <property type="term" value="F:DNA binding"/>
    <property type="evidence" value="ECO:0007669"/>
    <property type="project" value="InterPro"/>
</dbReference>
<evidence type="ECO:0000313" key="2">
    <source>
        <dbReference type="EMBL" id="VEL27409.1"/>
    </source>
</evidence>
<protein>
    <recommendedName>
        <fullName evidence="1">CDT1 Geminin-binding domain-containing protein</fullName>
    </recommendedName>
</protein>
<name>A0A3S5AME7_9PLAT</name>
<dbReference type="GO" id="GO:0071163">
    <property type="term" value="P:DNA replication preinitiation complex assembly"/>
    <property type="evidence" value="ECO:0007669"/>
    <property type="project" value="InterPro"/>
</dbReference>
<dbReference type="GO" id="GO:0030174">
    <property type="term" value="P:regulation of DNA-templated DNA replication initiation"/>
    <property type="evidence" value="ECO:0007669"/>
    <property type="project" value="InterPro"/>
</dbReference>
<feature type="domain" description="CDT1 Geminin-binding" evidence="1">
    <location>
        <begin position="162"/>
        <end position="251"/>
    </location>
</feature>
<dbReference type="AlphaFoldDB" id="A0A3S5AME7"/>
<dbReference type="EMBL" id="CAAALY010087094">
    <property type="protein sequence ID" value="VEL27409.1"/>
    <property type="molecule type" value="Genomic_DNA"/>
</dbReference>
<dbReference type="SMART" id="SM01075">
    <property type="entry name" value="CDT1"/>
    <property type="match status" value="1"/>
</dbReference>
<dbReference type="GO" id="GO:0000076">
    <property type="term" value="P:DNA replication checkpoint signaling"/>
    <property type="evidence" value="ECO:0007669"/>
    <property type="project" value="TreeGrafter"/>
</dbReference>
<dbReference type="Pfam" id="PF08839">
    <property type="entry name" value="CDT1"/>
    <property type="match status" value="1"/>
</dbReference>
<accession>A0A3S5AME7</accession>
<evidence type="ECO:0000259" key="1">
    <source>
        <dbReference type="SMART" id="SM01075"/>
    </source>
</evidence>
<dbReference type="Proteomes" id="UP000784294">
    <property type="component" value="Unassembled WGS sequence"/>
</dbReference>
<comment type="caution">
    <text evidence="2">The sequence shown here is derived from an EMBL/GenBank/DDBJ whole genome shotgun (WGS) entry which is preliminary data.</text>
</comment>
<dbReference type="OrthoDB" id="341730at2759"/>
<dbReference type="InterPro" id="IPR014939">
    <property type="entry name" value="CDT1_Gemini-bd-like"/>
</dbReference>
<dbReference type="GO" id="GO:0070182">
    <property type="term" value="F:DNA polymerase binding"/>
    <property type="evidence" value="ECO:0007669"/>
    <property type="project" value="TreeGrafter"/>
</dbReference>
<dbReference type="InterPro" id="IPR045173">
    <property type="entry name" value="Cdt1"/>
</dbReference>
<proteinExistence type="predicted"/>
<dbReference type="InterPro" id="IPR036390">
    <property type="entry name" value="WH_DNA-bd_sf"/>
</dbReference>
<reference evidence="2" key="1">
    <citation type="submission" date="2018-11" db="EMBL/GenBank/DDBJ databases">
        <authorList>
            <consortium name="Pathogen Informatics"/>
        </authorList>
    </citation>
    <scope>NUCLEOTIDE SEQUENCE</scope>
</reference>
<dbReference type="GO" id="GO:0000278">
    <property type="term" value="P:mitotic cell cycle"/>
    <property type="evidence" value="ECO:0007669"/>
    <property type="project" value="TreeGrafter"/>
</dbReference>
<dbReference type="GO" id="GO:0005634">
    <property type="term" value="C:nucleus"/>
    <property type="evidence" value="ECO:0007669"/>
    <property type="project" value="TreeGrafter"/>
</dbReference>
<gene>
    <name evidence="2" type="ORF">PXEA_LOCUS20849</name>
</gene>
<dbReference type="SUPFAM" id="SSF46785">
    <property type="entry name" value="Winged helix' DNA-binding domain"/>
    <property type="match status" value="1"/>
</dbReference>
<sequence>MQDRAITDYFGVSKTPSAYHLRKRDISKLSPDTIKVQIEKPEGSISFGKRKVSALDNCIESKEEPLRTKQSIPNLDHFASSSPIKTLTFLPAHERFAHLSSNASTPALHTSPLKTPTKKFLSQHQEQYGVSLPRPGEENVTALTNLVEGAEATSIISPELHLPSHMRLLWELFRACDNVVSMLHNRSEMCRFDKVRLSVQEIVRRDFDERHVAQFITVYPDAYKLHYERQLDKHTRQATSEFVLVLTPNLRTG</sequence>